<gene>
    <name evidence="2" type="ORF">CNQ84_03820</name>
</gene>
<dbReference type="Gene3D" id="3.40.50.1820">
    <property type="entry name" value="alpha/beta hydrolase"/>
    <property type="match status" value="1"/>
</dbReference>
<dbReference type="GO" id="GO:0046464">
    <property type="term" value="P:acylglycerol catabolic process"/>
    <property type="evidence" value="ECO:0007669"/>
    <property type="project" value="TreeGrafter"/>
</dbReference>
<organism evidence="2 3">
    <name type="scientific">Pseudomonas abyssi</name>
    <dbReference type="NCBI Taxonomy" id="170540"/>
    <lineage>
        <taxon>Bacteria</taxon>
        <taxon>Pseudomonadati</taxon>
        <taxon>Pseudomonadota</taxon>
        <taxon>Gammaproteobacteria</taxon>
        <taxon>Pseudomonadales</taxon>
        <taxon>Pseudomonadaceae</taxon>
        <taxon>Pseudomonas</taxon>
    </lineage>
</organism>
<comment type="caution">
    <text evidence="2">The sequence shown here is derived from an EMBL/GenBank/DDBJ whole genome shotgun (WGS) entry which is preliminary data.</text>
</comment>
<dbReference type="EMBL" id="NTMR01000003">
    <property type="protein sequence ID" value="PBK05636.1"/>
    <property type="molecule type" value="Genomic_DNA"/>
</dbReference>
<dbReference type="PANTHER" id="PTHR43798">
    <property type="entry name" value="MONOACYLGLYCEROL LIPASE"/>
    <property type="match status" value="1"/>
</dbReference>
<keyword evidence="2" id="KW-0378">Hydrolase</keyword>
<dbReference type="Proteomes" id="UP000242313">
    <property type="component" value="Unassembled WGS sequence"/>
</dbReference>
<evidence type="ECO:0000313" key="3">
    <source>
        <dbReference type="Proteomes" id="UP000242313"/>
    </source>
</evidence>
<sequence length="263" mass="28336">MLHTTLSGDGPTLVWAHGLMHSTEFESRTGWFHPVQPDPLRRVRFDARGHGRSPGSIDPADYLWSSQAGDLLSLADAQATGLYALGGHSMGSASALLAALRAPEKVSCLVLATPPTAWHTRPAQVRRYRQMQRIIQQRGLASLVSLAAQNPALPAWLLAARPGDAAASLDALAQMHADDLLAILDAACQCDLPPAAALEQLQIPTLILAWRDDPIHPLETAQRLAAALPLAELQVIDDVNALHAWPASISHFVLRHAADYSRL</sequence>
<dbReference type="Pfam" id="PF12697">
    <property type="entry name" value="Abhydrolase_6"/>
    <property type="match status" value="1"/>
</dbReference>
<dbReference type="GO" id="GO:0016020">
    <property type="term" value="C:membrane"/>
    <property type="evidence" value="ECO:0007669"/>
    <property type="project" value="TreeGrafter"/>
</dbReference>
<evidence type="ECO:0000259" key="1">
    <source>
        <dbReference type="Pfam" id="PF12697"/>
    </source>
</evidence>
<dbReference type="PRINTS" id="PR00111">
    <property type="entry name" value="ABHYDROLASE"/>
</dbReference>
<dbReference type="GO" id="GO:0047372">
    <property type="term" value="F:monoacylglycerol lipase activity"/>
    <property type="evidence" value="ECO:0007669"/>
    <property type="project" value="TreeGrafter"/>
</dbReference>
<dbReference type="SUPFAM" id="SSF53474">
    <property type="entry name" value="alpha/beta-Hydrolases"/>
    <property type="match status" value="1"/>
</dbReference>
<dbReference type="PANTHER" id="PTHR43798:SF5">
    <property type="entry name" value="MONOACYLGLYCEROL LIPASE ABHD6"/>
    <property type="match status" value="1"/>
</dbReference>
<reference evidence="2 3" key="1">
    <citation type="submission" date="2017-09" db="EMBL/GenBank/DDBJ databases">
        <title>Pseudomonas abyssi sp. nov. isolated from Abyssopelagic Water.</title>
        <authorList>
            <person name="Wei Y."/>
        </authorList>
    </citation>
    <scope>NUCLEOTIDE SEQUENCE [LARGE SCALE GENOMIC DNA]</scope>
    <source>
        <strain evidence="2 3">MT5</strain>
    </source>
</reference>
<dbReference type="InterPro" id="IPR029058">
    <property type="entry name" value="AB_hydrolase_fold"/>
</dbReference>
<proteinExistence type="predicted"/>
<feature type="domain" description="AB hydrolase-1" evidence="1">
    <location>
        <begin position="13"/>
        <end position="243"/>
    </location>
</feature>
<evidence type="ECO:0000313" key="2">
    <source>
        <dbReference type="EMBL" id="PBK05636.1"/>
    </source>
</evidence>
<keyword evidence="3" id="KW-1185">Reference proteome</keyword>
<dbReference type="RefSeq" id="WP_065335885.1">
    <property type="nucleotide sequence ID" value="NZ_NTMR01000003.1"/>
</dbReference>
<dbReference type="AlphaFoldDB" id="A0A2A3MLG1"/>
<dbReference type="InterPro" id="IPR000073">
    <property type="entry name" value="AB_hydrolase_1"/>
</dbReference>
<accession>A0A2A3MLG1</accession>
<protein>
    <submittedName>
        <fullName evidence="2">Alpha/beta hydrolase</fullName>
    </submittedName>
</protein>
<dbReference type="InterPro" id="IPR050266">
    <property type="entry name" value="AB_hydrolase_sf"/>
</dbReference>
<name>A0A2A3MLG1_9PSED</name>